<dbReference type="InterPro" id="IPR035999">
    <property type="entry name" value="Sec7_dom_sf"/>
</dbReference>
<evidence type="ECO:0000259" key="2">
    <source>
        <dbReference type="PROSITE" id="PS50003"/>
    </source>
</evidence>
<dbReference type="Pfam" id="PF01369">
    <property type="entry name" value="Sec7"/>
    <property type="match status" value="1"/>
</dbReference>
<dbReference type="PROSITE" id="PS50003">
    <property type="entry name" value="PH_DOMAIN"/>
    <property type="match status" value="2"/>
</dbReference>
<dbReference type="SMART" id="SM00222">
    <property type="entry name" value="Sec7"/>
    <property type="match status" value="1"/>
</dbReference>
<dbReference type="GO" id="GO:0005737">
    <property type="term" value="C:cytoplasm"/>
    <property type="evidence" value="ECO:0007669"/>
    <property type="project" value="UniProtKB-ARBA"/>
</dbReference>
<dbReference type="PANTHER" id="PTHR10663:SF388">
    <property type="entry name" value="GOLGI-SPECIFIC BREFELDIN A-RESISTANCE GUANINE NUCLEOTIDE EXCHANGE FACTOR 1"/>
    <property type="match status" value="1"/>
</dbReference>
<dbReference type="InterPro" id="IPR023394">
    <property type="entry name" value="Sec7_C_sf"/>
</dbReference>
<sequence>MACVCLDSISGPEEKSDDRRIVVVAASQVDEDDLDDEDDATARVVAKTAAEALAGSGRSSSNARSSGSTVATKQVREEAEGEDDEAAEVARRSAELSAELRSMNDAPKPGDFVPAEESSKRAAEVMRHKKTAVLRFNTKPKLGVEYLKGLGLWDGRPETLATWIDEQLNGGGLSKRRAGEFFGGTLAMAQATFDCWLQRCMSGKLGPGVSLDEALRTLLRRFRLPGEAQCIDRVMERFAAAFKRANPAGSAKPWPYSEVAAYVLSFSLVMLNTDLHSQNVRDGERMTVDGFITNNRGINDDDGDLPEELLRSLYAGVKDEEIKMDEGDLYESELITYMGARKAGWLEKFNKGPVPIVKSQWHRLWFVLNDGCLYYFSSPADADAAHKPPRAIIPLDQGLEVTRPNCAAPGREFSLLRRRPTTRRRVERASSHTFLLGIHAASQQRGGGGDHDAGSGVRDDALVTPRRRRHPPEHKQEWVIKSVKNVGGAPGRVGTATEIRLRAKDVDDAQAWADALRAEEEALPAGGGVAVTAARAAKLAAVRARSSAPATLLQPSIKQDNSHTPLLAGWLRKRGEINTAFRRRYFALFSGVTCTTVEGEQTPADEPVLMYFKDETKFRELVAGGNRPYKGAVRLGAVREMRRKHAVSDAKVRDSARIALVTDDRVWLLAPLDENDADLDPWWYALEGACRAAQITCAAKGPTRPGPNKRTNSGLPALNGAATINATAVR</sequence>
<dbReference type="InterPro" id="IPR011993">
    <property type="entry name" value="PH-like_dom_sf"/>
</dbReference>
<dbReference type="EMBL" id="JAQMWT010000480">
    <property type="protein sequence ID" value="KAJ8600739.1"/>
    <property type="molecule type" value="Genomic_DNA"/>
</dbReference>
<dbReference type="Gene3D" id="1.10.1000.11">
    <property type="entry name" value="Arf Nucleotide-binding Site Opener,domain 2"/>
    <property type="match status" value="1"/>
</dbReference>
<evidence type="ECO:0000313" key="4">
    <source>
        <dbReference type="EMBL" id="KAJ8600739.1"/>
    </source>
</evidence>
<dbReference type="Gene3D" id="2.30.29.30">
    <property type="entry name" value="Pleckstrin-homology domain (PH domain)/Phosphotyrosine-binding domain (PTB)"/>
    <property type="match status" value="2"/>
</dbReference>
<reference evidence="4" key="1">
    <citation type="submission" date="2023-01" db="EMBL/GenBank/DDBJ databases">
        <title>Metagenome sequencing of chrysophaentin producing Chrysophaeum taylorii.</title>
        <authorList>
            <person name="Davison J."/>
            <person name="Bewley C."/>
        </authorList>
    </citation>
    <scope>NUCLEOTIDE SEQUENCE</scope>
    <source>
        <strain evidence="4">NIES-1699</strain>
    </source>
</reference>
<feature type="domain" description="PH" evidence="2">
    <location>
        <begin position="339"/>
        <end position="521"/>
    </location>
</feature>
<dbReference type="GO" id="GO:0016192">
    <property type="term" value="P:vesicle-mediated transport"/>
    <property type="evidence" value="ECO:0007669"/>
    <property type="project" value="UniProtKB-ARBA"/>
</dbReference>
<dbReference type="SMART" id="SM00233">
    <property type="entry name" value="PH"/>
    <property type="match status" value="2"/>
</dbReference>
<dbReference type="AlphaFoldDB" id="A0AAD7UBM9"/>
<comment type="caution">
    <text evidence="4">The sequence shown here is derived from an EMBL/GenBank/DDBJ whole genome shotgun (WGS) entry which is preliminary data.</text>
</comment>
<dbReference type="SUPFAM" id="SSF50729">
    <property type="entry name" value="PH domain-like"/>
    <property type="match status" value="2"/>
</dbReference>
<dbReference type="Gene3D" id="1.10.220.20">
    <property type="match status" value="1"/>
</dbReference>
<dbReference type="Pfam" id="PF00169">
    <property type="entry name" value="PH"/>
    <property type="match status" value="1"/>
</dbReference>
<dbReference type="CDD" id="cd00171">
    <property type="entry name" value="Sec7"/>
    <property type="match status" value="1"/>
</dbReference>
<dbReference type="InterPro" id="IPR001849">
    <property type="entry name" value="PH_domain"/>
</dbReference>
<dbReference type="GO" id="GO:0005085">
    <property type="term" value="F:guanyl-nucleotide exchange factor activity"/>
    <property type="evidence" value="ECO:0007669"/>
    <property type="project" value="InterPro"/>
</dbReference>
<evidence type="ECO:0000313" key="5">
    <source>
        <dbReference type="Proteomes" id="UP001230188"/>
    </source>
</evidence>
<organism evidence="4 5">
    <name type="scientific">Chrysophaeum taylorii</name>
    <dbReference type="NCBI Taxonomy" id="2483200"/>
    <lineage>
        <taxon>Eukaryota</taxon>
        <taxon>Sar</taxon>
        <taxon>Stramenopiles</taxon>
        <taxon>Ochrophyta</taxon>
        <taxon>Pelagophyceae</taxon>
        <taxon>Pelagomonadales</taxon>
        <taxon>Pelagomonadaceae</taxon>
        <taxon>Chrysophaeum</taxon>
    </lineage>
</organism>
<feature type="domain" description="PH" evidence="2">
    <location>
        <begin position="564"/>
        <end position="691"/>
    </location>
</feature>
<dbReference type="SUPFAM" id="SSF48425">
    <property type="entry name" value="Sec7 domain"/>
    <property type="match status" value="1"/>
</dbReference>
<proteinExistence type="predicted"/>
<dbReference type="GO" id="GO:0012505">
    <property type="term" value="C:endomembrane system"/>
    <property type="evidence" value="ECO:0007669"/>
    <property type="project" value="UniProtKB-ARBA"/>
</dbReference>
<accession>A0AAD7UBM9</accession>
<keyword evidence="5" id="KW-1185">Reference proteome</keyword>
<feature type="region of interest" description="Disordered" evidence="1">
    <location>
        <begin position="51"/>
        <end position="117"/>
    </location>
</feature>
<dbReference type="GO" id="GO:0032012">
    <property type="term" value="P:regulation of ARF protein signal transduction"/>
    <property type="evidence" value="ECO:0007669"/>
    <property type="project" value="InterPro"/>
</dbReference>
<feature type="compositionally biased region" description="Low complexity" evidence="1">
    <location>
        <begin position="54"/>
        <end position="68"/>
    </location>
</feature>
<dbReference type="FunFam" id="1.10.1000.11:FF:000002">
    <property type="entry name" value="Cytohesin 1"/>
    <property type="match status" value="1"/>
</dbReference>
<evidence type="ECO:0000256" key="1">
    <source>
        <dbReference type="SAM" id="MobiDB-lite"/>
    </source>
</evidence>
<protein>
    <submittedName>
        <fullName evidence="4">Uncharacterized protein</fullName>
    </submittedName>
</protein>
<dbReference type="InterPro" id="IPR000904">
    <property type="entry name" value="Sec7_dom"/>
</dbReference>
<feature type="domain" description="SEC7" evidence="3">
    <location>
        <begin position="114"/>
        <end position="320"/>
    </location>
</feature>
<name>A0AAD7UBM9_9STRA</name>
<dbReference type="PROSITE" id="PS50190">
    <property type="entry name" value="SEC7"/>
    <property type="match status" value="1"/>
</dbReference>
<dbReference type="Proteomes" id="UP001230188">
    <property type="component" value="Unassembled WGS sequence"/>
</dbReference>
<gene>
    <name evidence="4" type="ORF">CTAYLR_003918</name>
</gene>
<evidence type="ECO:0000259" key="3">
    <source>
        <dbReference type="PROSITE" id="PS50190"/>
    </source>
</evidence>
<dbReference type="PANTHER" id="PTHR10663">
    <property type="entry name" value="GUANYL-NUCLEOTIDE EXCHANGE FACTOR"/>
    <property type="match status" value="1"/>
</dbReference>